<proteinExistence type="predicted"/>
<organism evidence="1 2">
    <name type="scientific">Thermoproteota archaeon</name>
    <dbReference type="NCBI Taxonomy" id="2056631"/>
    <lineage>
        <taxon>Archaea</taxon>
        <taxon>Thermoproteota</taxon>
    </lineage>
</organism>
<dbReference type="EMBL" id="QMQV01000187">
    <property type="protein sequence ID" value="RLE46390.1"/>
    <property type="molecule type" value="Genomic_DNA"/>
</dbReference>
<protein>
    <recommendedName>
        <fullName evidence="3">Type I phosphodiesterase/nucleotide pyrophosphatase</fullName>
    </recommendedName>
</protein>
<reference evidence="1 2" key="1">
    <citation type="submission" date="2018-06" db="EMBL/GenBank/DDBJ databases">
        <title>Extensive metabolic versatility and redundancy in microbially diverse, dynamic hydrothermal sediments.</title>
        <authorList>
            <person name="Dombrowski N."/>
            <person name="Teske A."/>
            <person name="Baker B.J."/>
        </authorList>
    </citation>
    <scope>NUCLEOTIDE SEQUENCE [LARGE SCALE GENOMIC DNA]</scope>
    <source>
        <strain evidence="1">B66_G16</strain>
    </source>
</reference>
<dbReference type="SUPFAM" id="SSF53649">
    <property type="entry name" value="Alkaline phosphatase-like"/>
    <property type="match status" value="1"/>
</dbReference>
<dbReference type="InterPro" id="IPR002591">
    <property type="entry name" value="Phosphodiest/P_Trfase"/>
</dbReference>
<evidence type="ECO:0000313" key="2">
    <source>
        <dbReference type="Proteomes" id="UP000278475"/>
    </source>
</evidence>
<evidence type="ECO:0000313" key="1">
    <source>
        <dbReference type="EMBL" id="RLE46390.1"/>
    </source>
</evidence>
<dbReference type="PANTHER" id="PTHR10151:SF120">
    <property type="entry name" value="BIS(5'-ADENOSYL)-TRIPHOSPHATASE"/>
    <property type="match status" value="1"/>
</dbReference>
<dbReference type="Proteomes" id="UP000278475">
    <property type="component" value="Unassembled WGS sequence"/>
</dbReference>
<comment type="caution">
    <text evidence="1">The sequence shown here is derived from an EMBL/GenBank/DDBJ whole genome shotgun (WGS) entry which is preliminary data.</text>
</comment>
<gene>
    <name evidence="1" type="ORF">DRJ31_10080</name>
</gene>
<dbReference type="GO" id="GO:0016787">
    <property type="term" value="F:hydrolase activity"/>
    <property type="evidence" value="ECO:0007669"/>
    <property type="project" value="UniProtKB-ARBA"/>
</dbReference>
<dbReference type="Gene3D" id="3.40.720.10">
    <property type="entry name" value="Alkaline Phosphatase, subunit A"/>
    <property type="match status" value="2"/>
</dbReference>
<dbReference type="InterPro" id="IPR017850">
    <property type="entry name" value="Alkaline_phosphatase_core_sf"/>
</dbReference>
<name>A0A497EKW8_9CREN</name>
<dbReference type="PANTHER" id="PTHR10151">
    <property type="entry name" value="ECTONUCLEOTIDE PYROPHOSPHATASE/PHOSPHODIESTERASE"/>
    <property type="match status" value="1"/>
</dbReference>
<evidence type="ECO:0008006" key="3">
    <source>
        <dbReference type="Google" id="ProtNLM"/>
    </source>
</evidence>
<accession>A0A497EKW8</accession>
<dbReference type="AlphaFoldDB" id="A0A497EKW8"/>
<dbReference type="Pfam" id="PF01663">
    <property type="entry name" value="Phosphodiest"/>
    <property type="match status" value="1"/>
</dbReference>
<sequence length="512" mass="58990">MKSSQRRKVMVIGLDGATWRLLDDWIEKNELPTLDEIARCGVKGNLKTTIPPITPVAWASFVTGKNPGKHGVFGFESSEGLMTYSSSIKSLKMWDILSYYGLRSCILYVPMTYPVEPINGVMISDPLFTPEVKDIKKLVFPPSLIHKYLILRRLIKDIFYGSRVKDKVIYTSTHKQEVYDAIIRETEAKIIVAKELIKHSNFNFFFIHFIRTDSIQHRFWNDKNIILRFYKFLDLKIKELINLFGQKGGETYIFIVSDHGFHQAPKYIFNVNTYIKYLLEPQAASKQLVAKIFSLADYIRILLKKKLGINPDQFLVKPYKFFKNIEPKTIAEFMGGYFITLKNDFSNDLKRKIIDELRVLKGPDHKRVLFLVCEKEKIYWGKYLDNAPDIILVPNVKYQLSAKPSNRIFTRIHEPLLPGTHTSAPALKGIFLGMGPGVKSGHKIENEVNIWDIAPTILHILGLPIPQDMDGKVLNEIFDSNSPIVNEKIRYVKVDVAKIKLKQRLRTIKKSP</sequence>